<sequence>MSKEIQGTAGLLEAIRQKGRVWVKDSLGQPMEWVLASHWSSEDGQEGTALLFDLFQIRSICPPFSEVSLDIVQFASKPTVYHSPVNSVLQAGPVKDGIIRFSVIKHPTWNGLLFSISQVVFAKYPVQVPEGAEIFVVDAPFLLQAKGHKALYLDPEGGIKILKA</sequence>
<proteinExistence type="predicted"/>
<organism evidence="1 2">
    <name type="scientific">Nitritalea halalkaliphila LW7</name>
    <dbReference type="NCBI Taxonomy" id="1189621"/>
    <lineage>
        <taxon>Bacteria</taxon>
        <taxon>Pseudomonadati</taxon>
        <taxon>Bacteroidota</taxon>
        <taxon>Cytophagia</taxon>
        <taxon>Cytophagales</taxon>
        <taxon>Cyclobacteriaceae</taxon>
        <taxon>Nitritalea</taxon>
    </lineage>
</organism>
<dbReference type="EMBL" id="AJYA01000067">
    <property type="protein sequence ID" value="EIM73081.1"/>
    <property type="molecule type" value="Genomic_DNA"/>
</dbReference>
<dbReference type="OrthoDB" id="824257at2"/>
<evidence type="ECO:0000313" key="2">
    <source>
        <dbReference type="Proteomes" id="UP000005551"/>
    </source>
</evidence>
<accession>I5BU29</accession>
<name>I5BU29_9BACT</name>
<dbReference type="PATRIC" id="fig|1189621.3.peg.3820"/>
<dbReference type="Proteomes" id="UP000005551">
    <property type="component" value="Unassembled WGS sequence"/>
</dbReference>
<reference evidence="1 2" key="1">
    <citation type="submission" date="2012-05" db="EMBL/GenBank/DDBJ databases">
        <title>Genome sequence of Nitritalea halalkaliphila LW7.</title>
        <authorList>
            <person name="Jangir P.K."/>
            <person name="Singh A."/>
            <person name="Shivaji S."/>
            <person name="Sharma R."/>
        </authorList>
    </citation>
    <scope>NUCLEOTIDE SEQUENCE [LARGE SCALE GENOMIC DNA]</scope>
    <source>
        <strain evidence="1 2">LW7</strain>
    </source>
</reference>
<gene>
    <name evidence="1" type="ORF">A3SI_18417</name>
</gene>
<dbReference type="RefSeq" id="WP_009057258.1">
    <property type="nucleotide sequence ID" value="NZ_AJYA01000067.1"/>
</dbReference>
<keyword evidence="2" id="KW-1185">Reference proteome</keyword>
<protein>
    <submittedName>
        <fullName evidence="1">Uncharacterized protein</fullName>
    </submittedName>
</protein>
<dbReference type="AlphaFoldDB" id="I5BU29"/>
<dbReference type="STRING" id="1189621.A3SI_18417"/>
<comment type="caution">
    <text evidence="1">The sequence shown here is derived from an EMBL/GenBank/DDBJ whole genome shotgun (WGS) entry which is preliminary data.</text>
</comment>
<evidence type="ECO:0000313" key="1">
    <source>
        <dbReference type="EMBL" id="EIM73081.1"/>
    </source>
</evidence>